<feature type="non-terminal residue" evidence="1">
    <location>
        <position position="82"/>
    </location>
</feature>
<proteinExistence type="predicted"/>
<evidence type="ECO:0000313" key="2">
    <source>
        <dbReference type="Proteomes" id="UP001432027"/>
    </source>
</evidence>
<dbReference type="AlphaFoldDB" id="A0AAV5T1F4"/>
<sequence>NEKKDNMKRDAHKHRGTNYLIIHEGEIVKIIANENDKDQTTWEAISLETYLKLQVRDSLTGQKAEKCNRVYSHATANLPELL</sequence>
<name>A0AAV5T1F4_9BILA</name>
<keyword evidence="2" id="KW-1185">Reference proteome</keyword>
<gene>
    <name evidence="1" type="ORF">PENTCL1PPCAC_10218</name>
</gene>
<reference evidence="1" key="1">
    <citation type="submission" date="2023-10" db="EMBL/GenBank/DDBJ databases">
        <title>Genome assembly of Pristionchus species.</title>
        <authorList>
            <person name="Yoshida K."/>
            <person name="Sommer R.J."/>
        </authorList>
    </citation>
    <scope>NUCLEOTIDE SEQUENCE</scope>
    <source>
        <strain evidence="1">RS0144</strain>
    </source>
</reference>
<dbReference type="Proteomes" id="UP001432027">
    <property type="component" value="Unassembled WGS sequence"/>
</dbReference>
<feature type="non-terminal residue" evidence="1">
    <location>
        <position position="1"/>
    </location>
</feature>
<organism evidence="1 2">
    <name type="scientific">Pristionchus entomophagus</name>
    <dbReference type="NCBI Taxonomy" id="358040"/>
    <lineage>
        <taxon>Eukaryota</taxon>
        <taxon>Metazoa</taxon>
        <taxon>Ecdysozoa</taxon>
        <taxon>Nematoda</taxon>
        <taxon>Chromadorea</taxon>
        <taxon>Rhabditida</taxon>
        <taxon>Rhabditina</taxon>
        <taxon>Diplogasteromorpha</taxon>
        <taxon>Diplogasteroidea</taxon>
        <taxon>Neodiplogasteridae</taxon>
        <taxon>Pristionchus</taxon>
    </lineage>
</organism>
<comment type="caution">
    <text evidence="1">The sequence shown here is derived from an EMBL/GenBank/DDBJ whole genome shotgun (WGS) entry which is preliminary data.</text>
</comment>
<protein>
    <submittedName>
        <fullName evidence="1">Uncharacterized protein</fullName>
    </submittedName>
</protein>
<dbReference type="EMBL" id="BTSX01000003">
    <property type="protein sequence ID" value="GMS88043.1"/>
    <property type="molecule type" value="Genomic_DNA"/>
</dbReference>
<accession>A0AAV5T1F4</accession>
<evidence type="ECO:0000313" key="1">
    <source>
        <dbReference type="EMBL" id="GMS88043.1"/>
    </source>
</evidence>